<dbReference type="InterPro" id="IPR011990">
    <property type="entry name" value="TPR-like_helical_dom_sf"/>
</dbReference>
<comment type="caution">
    <text evidence="7">The sequence shown here is derived from an EMBL/GenBank/DDBJ whole genome shotgun (WGS) entry which is preliminary data.</text>
</comment>
<accession>A0ABW6D9H0</accession>
<feature type="transmembrane region" description="Helical" evidence="5">
    <location>
        <begin position="434"/>
        <end position="451"/>
    </location>
</feature>
<feature type="domain" description="O-antigen ligase-related" evidence="6">
    <location>
        <begin position="199"/>
        <end position="358"/>
    </location>
</feature>
<evidence type="ECO:0000313" key="8">
    <source>
        <dbReference type="Proteomes" id="UP001598112"/>
    </source>
</evidence>
<dbReference type="PANTHER" id="PTHR37422:SF13">
    <property type="entry name" value="LIPOPOLYSACCHARIDE BIOSYNTHESIS PROTEIN PA4999-RELATED"/>
    <property type="match status" value="1"/>
</dbReference>
<evidence type="ECO:0000256" key="3">
    <source>
        <dbReference type="ARBA" id="ARBA00022989"/>
    </source>
</evidence>
<dbReference type="SMART" id="SM00028">
    <property type="entry name" value="TPR"/>
    <property type="match status" value="2"/>
</dbReference>
<organism evidence="7 8">
    <name type="scientific">Aquirufa originis</name>
    <dbReference type="NCBI Taxonomy" id="3096514"/>
    <lineage>
        <taxon>Bacteria</taxon>
        <taxon>Pseudomonadati</taxon>
        <taxon>Bacteroidota</taxon>
        <taxon>Cytophagia</taxon>
        <taxon>Cytophagales</taxon>
        <taxon>Flectobacillaceae</taxon>
        <taxon>Aquirufa</taxon>
    </lineage>
</organism>
<feature type="transmembrane region" description="Helical" evidence="5">
    <location>
        <begin position="121"/>
        <end position="142"/>
    </location>
</feature>
<sequence length="761" mass="84746">MKPTLSSFIAIIASVLYLAVYFIPDMGGSDVMGAQWLYSSSLSLGIVAFIGLRYKVYEEAIKQVLFYKFTWVFSLLVFWAIGSYVYAINPTETLVTLARLITTYFVFLNLSILYYNQDRAFLFTGIGYAITAYLFFDAIYVIKGFSANLRTMDLDAAILGLNKYHGNKNVTAATLLILIPFAMYIIMSAKWLGKIAGIFALFLGTFGLFLLNTRSTYVGFALIMVLFFTGLIWKKKSALKPALLFVLLPAVLAIFASNMRLKLAVAGQENAGGYGTVTKRIGDINIASEQNSRIHLWGTAADYALHNPVLGAGYGNWKLASIPYERDRANELFVPYHAHNDFIEMFADLGLVGGLCFAGLFLLLLYYTVHFLAQKRGDELMVIIAFLAVTCYGVDALLNFPAERTAMQTMLSLAAALVLIPLDKTSRNLRRLPFIYLIAGAALIIPAIYIANETFESLKIQKFVMGEVNADPKMATIEVEKLPDIPNLSSSTLPMKAMLSRYYIRDKRFDDALRVLKESENDNPFLHYNDFLRTSIYASLNKMDSAHFYAKRAFDAWPRASSYYKNMIFTSAKLKDTNEIKRALQVSLDVNNDNALTWNQYLLGMFEVKQGADKNLLAQLEKTLKKFPADTAILNPTKNMLRGGNRDLQGLTAKGNALFVKGKYGQAAAIYKELSSLDPGNFSHLENVGICYYAGRKFAESLFYFAKSEQHPGNNTGKSAYFAGMSQLSTGKKADACASFNRSQAKGYPDAATAIAQHCKK</sequence>
<evidence type="ECO:0000313" key="7">
    <source>
        <dbReference type="EMBL" id="MFD3293377.1"/>
    </source>
</evidence>
<evidence type="ECO:0000256" key="1">
    <source>
        <dbReference type="ARBA" id="ARBA00004141"/>
    </source>
</evidence>
<dbReference type="InterPro" id="IPR007016">
    <property type="entry name" value="O-antigen_ligase-rel_domated"/>
</dbReference>
<dbReference type="Pfam" id="PF04932">
    <property type="entry name" value="Wzy_C"/>
    <property type="match status" value="1"/>
</dbReference>
<feature type="transmembrane region" description="Helical" evidence="5">
    <location>
        <begin position="36"/>
        <end position="54"/>
    </location>
</feature>
<keyword evidence="3 5" id="KW-1133">Transmembrane helix</keyword>
<dbReference type="Proteomes" id="UP001598112">
    <property type="component" value="Unassembled WGS sequence"/>
</dbReference>
<comment type="subcellular location">
    <subcellularLocation>
        <location evidence="1">Membrane</location>
        <topology evidence="1">Multi-pass membrane protein</topology>
    </subcellularLocation>
</comment>
<evidence type="ECO:0000256" key="4">
    <source>
        <dbReference type="ARBA" id="ARBA00023136"/>
    </source>
</evidence>
<evidence type="ECO:0000256" key="5">
    <source>
        <dbReference type="SAM" id="Phobius"/>
    </source>
</evidence>
<feature type="transmembrane region" description="Helical" evidence="5">
    <location>
        <begin position="169"/>
        <end position="186"/>
    </location>
</feature>
<feature type="transmembrane region" description="Helical" evidence="5">
    <location>
        <begin position="94"/>
        <end position="114"/>
    </location>
</feature>
<protein>
    <submittedName>
        <fullName evidence="7">O-antigen ligase family protein</fullName>
    </submittedName>
</protein>
<keyword evidence="8" id="KW-1185">Reference proteome</keyword>
<dbReference type="EMBL" id="JBBKXY010000002">
    <property type="protein sequence ID" value="MFD3293377.1"/>
    <property type="molecule type" value="Genomic_DNA"/>
</dbReference>
<dbReference type="Gene3D" id="1.25.40.10">
    <property type="entry name" value="Tetratricopeptide repeat domain"/>
    <property type="match status" value="2"/>
</dbReference>
<evidence type="ECO:0000256" key="2">
    <source>
        <dbReference type="ARBA" id="ARBA00022692"/>
    </source>
</evidence>
<dbReference type="InterPro" id="IPR051533">
    <property type="entry name" value="WaaL-like"/>
</dbReference>
<feature type="transmembrane region" description="Helical" evidence="5">
    <location>
        <begin position="380"/>
        <end position="400"/>
    </location>
</feature>
<keyword evidence="2 5" id="KW-0812">Transmembrane</keyword>
<feature type="transmembrane region" description="Helical" evidence="5">
    <location>
        <begin position="191"/>
        <end position="211"/>
    </location>
</feature>
<feature type="transmembrane region" description="Helical" evidence="5">
    <location>
        <begin position="349"/>
        <end position="368"/>
    </location>
</feature>
<dbReference type="InterPro" id="IPR019734">
    <property type="entry name" value="TPR_rpt"/>
</dbReference>
<dbReference type="GO" id="GO:0016874">
    <property type="term" value="F:ligase activity"/>
    <property type="evidence" value="ECO:0007669"/>
    <property type="project" value="UniProtKB-KW"/>
</dbReference>
<reference evidence="7 8" key="1">
    <citation type="submission" date="2024-03" db="EMBL/GenBank/DDBJ databases">
        <title>Aquirufa genome sequencing.</title>
        <authorList>
            <person name="Pitt A."/>
            <person name="Hahn M.W."/>
        </authorList>
    </citation>
    <scope>NUCLEOTIDE SEQUENCE [LARGE SCALE GENOMIC DNA]</scope>
    <source>
        <strain evidence="7 8">KTFRIE-69F</strain>
    </source>
</reference>
<keyword evidence="4 5" id="KW-0472">Membrane</keyword>
<feature type="transmembrane region" description="Helical" evidence="5">
    <location>
        <begin position="7"/>
        <end position="24"/>
    </location>
</feature>
<feature type="transmembrane region" description="Helical" evidence="5">
    <location>
        <begin position="242"/>
        <end position="261"/>
    </location>
</feature>
<name>A0ABW6D9H0_9BACT</name>
<keyword evidence="7" id="KW-0436">Ligase</keyword>
<dbReference type="PANTHER" id="PTHR37422">
    <property type="entry name" value="TEICHURONIC ACID BIOSYNTHESIS PROTEIN TUAE"/>
    <property type="match status" value="1"/>
</dbReference>
<feature type="transmembrane region" description="Helical" evidence="5">
    <location>
        <begin position="66"/>
        <end position="88"/>
    </location>
</feature>
<evidence type="ECO:0000259" key="6">
    <source>
        <dbReference type="Pfam" id="PF04932"/>
    </source>
</evidence>
<gene>
    <name evidence="7" type="ORF">SKC35_06740</name>
</gene>
<proteinExistence type="predicted"/>
<dbReference type="RefSeq" id="WP_377978627.1">
    <property type="nucleotide sequence ID" value="NZ_JBBKXY010000002.1"/>
</dbReference>
<dbReference type="SUPFAM" id="SSF48452">
    <property type="entry name" value="TPR-like"/>
    <property type="match status" value="2"/>
</dbReference>